<dbReference type="PANTHER" id="PTHR24567">
    <property type="entry name" value="CRP FAMILY TRANSCRIPTIONAL REGULATORY PROTEIN"/>
    <property type="match status" value="1"/>
</dbReference>
<evidence type="ECO:0000313" key="3">
    <source>
        <dbReference type="Proteomes" id="UP000267469"/>
    </source>
</evidence>
<evidence type="ECO:0000259" key="1">
    <source>
        <dbReference type="PROSITE" id="PS50042"/>
    </source>
</evidence>
<accession>A0A3N0EXJ0</accession>
<dbReference type="InterPro" id="IPR014710">
    <property type="entry name" value="RmlC-like_jellyroll"/>
</dbReference>
<comment type="caution">
    <text evidence="2">The sequence shown here is derived from an EMBL/GenBank/DDBJ whole genome shotgun (WGS) entry which is preliminary data.</text>
</comment>
<dbReference type="CDD" id="cd00038">
    <property type="entry name" value="CAP_ED"/>
    <property type="match status" value="1"/>
</dbReference>
<dbReference type="Proteomes" id="UP000267469">
    <property type="component" value="Unassembled WGS sequence"/>
</dbReference>
<reference evidence="2 3" key="1">
    <citation type="submission" date="2018-10" db="EMBL/GenBank/DDBJ databases">
        <title>Sinomicrobium pectinilyticum sp. nov., a pectinase-producing bacterium isolated from alkaline and saline soil, and emended description of the genus Sinomicrobium.</title>
        <authorList>
            <person name="Cheng B."/>
            <person name="Li C."/>
            <person name="Lai Q."/>
            <person name="Du M."/>
            <person name="Shao Z."/>
            <person name="Xu P."/>
            <person name="Yang C."/>
        </authorList>
    </citation>
    <scope>NUCLEOTIDE SEQUENCE [LARGE SCALE GENOMIC DNA]</scope>
    <source>
        <strain evidence="2 3">5DNS001</strain>
    </source>
</reference>
<protein>
    <submittedName>
        <fullName evidence="2">Crp/Fnr family transcriptional regulator</fullName>
    </submittedName>
</protein>
<dbReference type="InterPro" id="IPR000595">
    <property type="entry name" value="cNMP-bd_dom"/>
</dbReference>
<dbReference type="GO" id="GO:0005829">
    <property type="term" value="C:cytosol"/>
    <property type="evidence" value="ECO:0007669"/>
    <property type="project" value="TreeGrafter"/>
</dbReference>
<evidence type="ECO:0000313" key="2">
    <source>
        <dbReference type="EMBL" id="RNL92620.1"/>
    </source>
</evidence>
<gene>
    <name evidence="2" type="ORF">ED312_03505</name>
</gene>
<dbReference type="InterPro" id="IPR050397">
    <property type="entry name" value="Env_Response_Regulators"/>
</dbReference>
<name>A0A3N0EXJ0_SINP1</name>
<dbReference type="SMART" id="SM00100">
    <property type="entry name" value="cNMP"/>
    <property type="match status" value="1"/>
</dbReference>
<proteinExistence type="predicted"/>
<feature type="domain" description="Cyclic nucleotide-binding" evidence="1">
    <location>
        <begin position="28"/>
        <end position="109"/>
    </location>
</feature>
<sequence length="189" mass="22091">MIRINKELLRYITETEKTRPDHILRECYGPKEEIIAQGKNVFSVYIVKKGMIKCYLTEENGKDFIQEFFGEGELFGEIEVLNGTLSFCAVETVTEAEVYKIPKERFMELQREDVAFNLLIMKALARKVHYKALRHSHNQLYAIEDNILRLKKQFPRLLETIPKRDIANYLGITLRSLNRVITKPGAEDH</sequence>
<dbReference type="GO" id="GO:0003700">
    <property type="term" value="F:DNA-binding transcription factor activity"/>
    <property type="evidence" value="ECO:0007669"/>
    <property type="project" value="TreeGrafter"/>
</dbReference>
<dbReference type="Pfam" id="PF00027">
    <property type="entry name" value="cNMP_binding"/>
    <property type="match status" value="1"/>
</dbReference>
<keyword evidence="3" id="KW-1185">Reference proteome</keyword>
<dbReference type="PROSITE" id="PS50042">
    <property type="entry name" value="CNMP_BINDING_3"/>
    <property type="match status" value="1"/>
</dbReference>
<dbReference type="AlphaFoldDB" id="A0A3N0EXJ0"/>
<dbReference type="EMBL" id="RJTM01000015">
    <property type="protein sequence ID" value="RNL92620.1"/>
    <property type="molecule type" value="Genomic_DNA"/>
</dbReference>
<dbReference type="InterPro" id="IPR018490">
    <property type="entry name" value="cNMP-bd_dom_sf"/>
</dbReference>
<organism evidence="2 3">
    <name type="scientific">Sinomicrobium pectinilyticum</name>
    <dbReference type="NCBI Taxonomy" id="1084421"/>
    <lineage>
        <taxon>Bacteria</taxon>
        <taxon>Pseudomonadati</taxon>
        <taxon>Bacteroidota</taxon>
        <taxon>Flavobacteriia</taxon>
        <taxon>Flavobacteriales</taxon>
        <taxon>Flavobacteriaceae</taxon>
        <taxon>Sinomicrobium</taxon>
    </lineage>
</organism>
<dbReference type="SUPFAM" id="SSF51206">
    <property type="entry name" value="cAMP-binding domain-like"/>
    <property type="match status" value="1"/>
</dbReference>
<dbReference type="PANTHER" id="PTHR24567:SF76">
    <property type="entry name" value="CYCLIC NUCLEOTIDE-BINDING DOMAIN PROTEIN"/>
    <property type="match status" value="1"/>
</dbReference>
<dbReference type="Gene3D" id="2.60.120.10">
    <property type="entry name" value="Jelly Rolls"/>
    <property type="match status" value="1"/>
</dbReference>